<sequence length="123" mass="13808">MDSSRELCQNKSHLNWTCTCSIPTSAAYRDSVLSQRFQHPFDLPCTPLRWYPGCQRELNPRIGCFLEHVSVVNVMFSFGGRIYAKARVSSPSMETAVSVGQSLNVFSFLGEGIKYKLGLLALR</sequence>
<name>A0ABQ9UZ30_SAGOE</name>
<dbReference type="EMBL" id="JASSZA010000009">
    <property type="protein sequence ID" value="KAK2102374.1"/>
    <property type="molecule type" value="Genomic_DNA"/>
</dbReference>
<keyword evidence="2" id="KW-1185">Reference proteome</keyword>
<reference evidence="1 2" key="1">
    <citation type="submission" date="2023-05" db="EMBL/GenBank/DDBJ databases">
        <title>B98-5 Cell Line De Novo Hybrid Assembly: An Optical Mapping Approach.</title>
        <authorList>
            <person name="Kananen K."/>
            <person name="Auerbach J.A."/>
            <person name="Kautto E."/>
            <person name="Blachly J.S."/>
        </authorList>
    </citation>
    <scope>NUCLEOTIDE SEQUENCE [LARGE SCALE GENOMIC DNA]</scope>
    <source>
        <strain evidence="1">B95-8</strain>
        <tissue evidence="1">Cell line</tissue>
    </source>
</reference>
<accession>A0ABQ9UZ30</accession>
<protein>
    <submittedName>
        <fullName evidence="1">Uncharacterized protein</fullName>
    </submittedName>
</protein>
<comment type="caution">
    <text evidence="1">The sequence shown here is derived from an EMBL/GenBank/DDBJ whole genome shotgun (WGS) entry which is preliminary data.</text>
</comment>
<organism evidence="1 2">
    <name type="scientific">Saguinus oedipus</name>
    <name type="common">Cotton-top tamarin</name>
    <name type="synonym">Oedipomidas oedipus</name>
    <dbReference type="NCBI Taxonomy" id="9490"/>
    <lineage>
        <taxon>Eukaryota</taxon>
        <taxon>Metazoa</taxon>
        <taxon>Chordata</taxon>
        <taxon>Craniata</taxon>
        <taxon>Vertebrata</taxon>
        <taxon>Euteleostomi</taxon>
        <taxon>Mammalia</taxon>
        <taxon>Eutheria</taxon>
        <taxon>Euarchontoglires</taxon>
        <taxon>Primates</taxon>
        <taxon>Haplorrhini</taxon>
        <taxon>Platyrrhini</taxon>
        <taxon>Cebidae</taxon>
        <taxon>Callitrichinae</taxon>
        <taxon>Saguinus</taxon>
    </lineage>
</organism>
<dbReference type="Proteomes" id="UP001266305">
    <property type="component" value="Unassembled WGS sequence"/>
</dbReference>
<proteinExistence type="predicted"/>
<evidence type="ECO:0000313" key="2">
    <source>
        <dbReference type="Proteomes" id="UP001266305"/>
    </source>
</evidence>
<evidence type="ECO:0000313" key="1">
    <source>
        <dbReference type="EMBL" id="KAK2102374.1"/>
    </source>
</evidence>
<gene>
    <name evidence="1" type="ORF">P7K49_020041</name>
</gene>